<dbReference type="AlphaFoldDB" id="A0A8H6E7B6"/>
<comment type="similarity">
    <text evidence="1">Belongs to the glycosyl hydrolase 5 (cellulase A) family.</text>
</comment>
<evidence type="ECO:0000256" key="1">
    <source>
        <dbReference type="ARBA" id="ARBA00005641"/>
    </source>
</evidence>
<feature type="region of interest" description="Disordered" evidence="4">
    <location>
        <begin position="884"/>
        <end position="904"/>
    </location>
</feature>
<organism evidence="8 9">
    <name type="scientific">Petromyces alliaceus</name>
    <name type="common">Aspergillus alliaceus</name>
    <dbReference type="NCBI Taxonomy" id="209559"/>
    <lineage>
        <taxon>Eukaryota</taxon>
        <taxon>Fungi</taxon>
        <taxon>Dikarya</taxon>
        <taxon>Ascomycota</taxon>
        <taxon>Pezizomycotina</taxon>
        <taxon>Eurotiomycetes</taxon>
        <taxon>Eurotiomycetidae</taxon>
        <taxon>Eurotiales</taxon>
        <taxon>Aspergillaceae</taxon>
        <taxon>Aspergillus</taxon>
        <taxon>Aspergillus subgen. Circumdati</taxon>
    </lineage>
</organism>
<keyword evidence="2" id="KW-0378">Hydrolase</keyword>
<feature type="signal peptide" evidence="5">
    <location>
        <begin position="1"/>
        <end position="18"/>
    </location>
</feature>
<dbReference type="Gene3D" id="3.20.20.80">
    <property type="entry name" value="Glycosidases"/>
    <property type="match status" value="2"/>
</dbReference>
<sequence length="904" mass="100619">MHFILLLVFFCSVAPRTALSISQGPLSTSGRWIVDAHGKNVTFAGVNWPGAADAMLPEGLQYQSVEYIVDKIKTLGMNVVRLTFAVEMIDDILDTGRDVPIHDSLVNALGEKNGTIVFNNIVQQNPQFGVNTTRLEVFDAVANECYRQGIYVHLDNHISKAMWCCSGTDGNTWFGDRSLPAVKSVGMRNELRKAEDNPTLIDSTYNWQYWYQYMVENSNRIHAVNPDLLIYFSGLDYDTRLSPIPTGEDLGNGIAFHKSDFQYADKIVLELHNYERTATSCDDLKSSLWAAGFNALDTQNSSIINTMPVQMTEFGFPQDSTTYTDVYASCLREWLPSLQAGWMVWVVAGSYYVRKGVHDDDEKWARVLRRDLYGYSIEPSSVVPYLQNDRASKLLGYIAEVAGVPASIRVGGNIADQTLFDKTLRAPSEALPNDTTVEVLRIREDWFKGWKEYFPHGTNILYTLNLRNETGLWINAMEEAKAVMGILGESLSHFELGNEIDHYINKGWRGAGWDTKQYTNQWRRLTSQILSSPFYQNATHQPLFQAAVFADPPMVPDQHDEIDDFDIINVTRAGLVDTKIIDSYAVHLYPQSTCDAVRRRRLSLDLLSDHNVIWTNLSQYIPQEAAARAAGSRLVLGETNSASCSGKSGISDTLGAALWAADYVLTAASIGIEQTYFHLGHQSEYSAFTPLPYVYKGENLTAGIRANFFSHIFLAHVVSGGETDTWKITALPSANASDFSGYAIFGGQEEPVLAKLVFIDLGVWNSTSGLHNPSTLSATDSKFFSPGARPRRTVEVHTTWYPGTEVELLRLQGPGTNAKSGVNVSGVALDLETGTLVGKEEVELGIVSDSGIVRFDISQAEGVLIQKRHEGFESHNVNTFTIDQQTDRKRSADERLPMMKNRPT</sequence>
<evidence type="ECO:0000259" key="7">
    <source>
        <dbReference type="Pfam" id="PF16862"/>
    </source>
</evidence>
<evidence type="ECO:0000259" key="6">
    <source>
        <dbReference type="Pfam" id="PF00150"/>
    </source>
</evidence>
<evidence type="ECO:0000313" key="8">
    <source>
        <dbReference type="EMBL" id="KAF5862169.1"/>
    </source>
</evidence>
<evidence type="ECO:0000256" key="3">
    <source>
        <dbReference type="ARBA" id="ARBA00023295"/>
    </source>
</evidence>
<feature type="chain" id="PRO_5034537373" evidence="5">
    <location>
        <begin position="19"/>
        <end position="904"/>
    </location>
</feature>
<evidence type="ECO:0000256" key="2">
    <source>
        <dbReference type="ARBA" id="ARBA00022801"/>
    </source>
</evidence>
<dbReference type="GO" id="GO:0004553">
    <property type="term" value="F:hydrolase activity, hydrolyzing O-glycosyl compounds"/>
    <property type="evidence" value="ECO:0007669"/>
    <property type="project" value="InterPro"/>
</dbReference>
<keyword evidence="9" id="KW-1185">Reference proteome</keyword>
<feature type="compositionally biased region" description="Basic and acidic residues" evidence="4">
    <location>
        <begin position="885"/>
        <end position="897"/>
    </location>
</feature>
<dbReference type="EMBL" id="SPNV01000080">
    <property type="protein sequence ID" value="KAF5862169.1"/>
    <property type="molecule type" value="Genomic_DNA"/>
</dbReference>
<name>A0A8H6E7B6_PETAA</name>
<dbReference type="Pfam" id="PF16862">
    <property type="entry name" value="Glyco_hydro_79C"/>
    <property type="match status" value="1"/>
</dbReference>
<protein>
    <submittedName>
        <fullName evidence="8">Uncharacterized protein</fullName>
    </submittedName>
</protein>
<evidence type="ECO:0000256" key="5">
    <source>
        <dbReference type="SAM" id="SignalP"/>
    </source>
</evidence>
<evidence type="ECO:0000313" key="9">
    <source>
        <dbReference type="Proteomes" id="UP000541154"/>
    </source>
</evidence>
<evidence type="ECO:0000256" key="4">
    <source>
        <dbReference type="SAM" id="MobiDB-lite"/>
    </source>
</evidence>
<gene>
    <name evidence="8" type="ORF">ETB97_012066</name>
</gene>
<keyword evidence="3" id="KW-0326">Glycosidase</keyword>
<dbReference type="Pfam" id="PF00150">
    <property type="entry name" value="Cellulase"/>
    <property type="match status" value="1"/>
</dbReference>
<dbReference type="InterPro" id="IPR031728">
    <property type="entry name" value="GlcAase_C"/>
</dbReference>
<feature type="domain" description="Glycoside hydrolase family 5" evidence="6">
    <location>
        <begin position="34"/>
        <end position="346"/>
    </location>
</feature>
<dbReference type="Proteomes" id="UP000541154">
    <property type="component" value="Unassembled WGS sequence"/>
</dbReference>
<accession>A0A8H6E7B6</accession>
<comment type="caution">
    <text evidence="8">The sequence shown here is derived from an EMBL/GenBank/DDBJ whole genome shotgun (WGS) entry which is preliminary data.</text>
</comment>
<dbReference type="PANTHER" id="PTHR31263">
    <property type="entry name" value="CELLULASE FAMILY PROTEIN (AFU_ORTHOLOGUE AFUA_5G14560)"/>
    <property type="match status" value="1"/>
</dbReference>
<dbReference type="InterPro" id="IPR001547">
    <property type="entry name" value="Glyco_hydro_5"/>
</dbReference>
<dbReference type="SUPFAM" id="SSF51445">
    <property type="entry name" value="(Trans)glycosidases"/>
    <property type="match status" value="2"/>
</dbReference>
<reference evidence="8 9" key="1">
    <citation type="submission" date="2019-04" db="EMBL/GenBank/DDBJ databases">
        <title>Aspergillus burnettii sp. nov., novel species from soil in southeast Queensland.</title>
        <authorList>
            <person name="Gilchrist C.L.M."/>
            <person name="Pitt J.I."/>
            <person name="Lange L."/>
            <person name="Lacey H.J."/>
            <person name="Vuong D."/>
            <person name="Midgley D.J."/>
            <person name="Greenfield P."/>
            <person name="Bradbury M."/>
            <person name="Lacey E."/>
            <person name="Busk P.K."/>
            <person name="Pilgaard B."/>
            <person name="Chooi Y.H."/>
            <person name="Piggott A.M."/>
        </authorList>
    </citation>
    <scope>NUCLEOTIDE SEQUENCE [LARGE SCALE GENOMIC DNA]</scope>
    <source>
        <strain evidence="8 9">FRR 5400</strain>
    </source>
</reference>
<dbReference type="GO" id="GO:0000272">
    <property type="term" value="P:polysaccharide catabolic process"/>
    <property type="evidence" value="ECO:0007669"/>
    <property type="project" value="InterPro"/>
</dbReference>
<feature type="domain" description="Beta-glucuronidase C-terminal" evidence="7">
    <location>
        <begin position="741"/>
        <end position="864"/>
    </location>
</feature>
<dbReference type="InterPro" id="IPR017853">
    <property type="entry name" value="GH"/>
</dbReference>
<dbReference type="PANTHER" id="PTHR31263:SF0">
    <property type="entry name" value="CELLULASE FAMILY PROTEIN (AFU_ORTHOLOGUE AFUA_5G14560)"/>
    <property type="match status" value="1"/>
</dbReference>
<keyword evidence="5" id="KW-0732">Signal</keyword>
<proteinExistence type="inferred from homology"/>